<keyword evidence="2" id="KW-1185">Reference proteome</keyword>
<sequence length="101" mass="11602">MLNKEELKVFQQELTNTTEEIVLDQLNQILDREEFKDICKCKSCLLDMATYALNRLPARYVATSRGEVFSKTDELEQQHSVDLLSVVLKSVKIVAADCKHK</sequence>
<protein>
    <submittedName>
        <fullName evidence="1">Competence protein ComFB</fullName>
    </submittedName>
</protein>
<evidence type="ECO:0000313" key="2">
    <source>
        <dbReference type="Proteomes" id="UP000199006"/>
    </source>
</evidence>
<accession>A0A1I4I979</accession>
<organism evidence="1 2">
    <name type="scientific">Halanaerobium salsuginis</name>
    <dbReference type="NCBI Taxonomy" id="29563"/>
    <lineage>
        <taxon>Bacteria</taxon>
        <taxon>Bacillati</taxon>
        <taxon>Bacillota</taxon>
        <taxon>Clostridia</taxon>
        <taxon>Halanaerobiales</taxon>
        <taxon>Halanaerobiaceae</taxon>
        <taxon>Halanaerobium</taxon>
    </lineage>
</organism>
<dbReference type="RefSeq" id="WP_089861282.1">
    <property type="nucleotide sequence ID" value="NZ_FOTI01000015.1"/>
</dbReference>
<dbReference type="EMBL" id="FOTI01000015">
    <property type="protein sequence ID" value="SFL50603.1"/>
    <property type="molecule type" value="Genomic_DNA"/>
</dbReference>
<proteinExistence type="predicted"/>
<dbReference type="STRING" id="29563.SAMN02983006_01345"/>
<evidence type="ECO:0000313" key="1">
    <source>
        <dbReference type="EMBL" id="SFL50603.1"/>
    </source>
</evidence>
<reference evidence="1 2" key="1">
    <citation type="submission" date="2016-10" db="EMBL/GenBank/DDBJ databases">
        <authorList>
            <person name="de Groot N.N."/>
        </authorList>
    </citation>
    <scope>NUCLEOTIDE SEQUENCE [LARGE SCALE GENOMIC DNA]</scope>
    <source>
        <strain evidence="1 2">ATCC 51327</strain>
    </source>
</reference>
<name>A0A1I4I979_9FIRM</name>
<dbReference type="InterPro" id="IPR019657">
    <property type="entry name" value="ComFB"/>
</dbReference>
<dbReference type="OrthoDB" id="5616024at2"/>
<gene>
    <name evidence="1" type="ORF">SAMN02983006_01345</name>
</gene>
<dbReference type="Proteomes" id="UP000199006">
    <property type="component" value="Unassembled WGS sequence"/>
</dbReference>
<dbReference type="AlphaFoldDB" id="A0A1I4I979"/>
<dbReference type="Pfam" id="PF10719">
    <property type="entry name" value="ComFB"/>
    <property type="match status" value="1"/>
</dbReference>